<organism evidence="4 5">
    <name type="scientific">Rheinheimera nanhaiensis E407-8</name>
    <dbReference type="NCBI Taxonomy" id="562729"/>
    <lineage>
        <taxon>Bacteria</taxon>
        <taxon>Pseudomonadati</taxon>
        <taxon>Pseudomonadota</taxon>
        <taxon>Gammaproteobacteria</taxon>
        <taxon>Chromatiales</taxon>
        <taxon>Chromatiaceae</taxon>
        <taxon>Rheinheimera</taxon>
    </lineage>
</organism>
<evidence type="ECO:0000313" key="4">
    <source>
        <dbReference type="EMBL" id="GAB59271.1"/>
    </source>
</evidence>
<dbReference type="STRING" id="562729.RNAN_2263"/>
<protein>
    <recommendedName>
        <fullName evidence="3">Band 7 domain-containing protein</fullName>
    </recommendedName>
</protein>
<keyword evidence="5" id="KW-1185">Reference proteome</keyword>
<comment type="subcellular location">
    <subcellularLocation>
        <location evidence="1">Membrane</location>
        <topology evidence="1">Single-pass membrane protein</topology>
    </subcellularLocation>
</comment>
<dbReference type="Gene3D" id="3.30.479.30">
    <property type="entry name" value="Band 7 domain"/>
    <property type="match status" value="1"/>
</dbReference>
<dbReference type="EMBL" id="BAFK01000012">
    <property type="protein sequence ID" value="GAB59271.1"/>
    <property type="molecule type" value="Genomic_DNA"/>
</dbReference>
<dbReference type="AlphaFoldDB" id="I1DYZ3"/>
<proteinExistence type="predicted"/>
<feature type="domain" description="Band 7" evidence="3">
    <location>
        <begin position="52"/>
        <end position="298"/>
    </location>
</feature>
<feature type="coiled-coil region" evidence="2">
    <location>
        <begin position="334"/>
        <end position="370"/>
    </location>
</feature>
<reference evidence="4 5" key="1">
    <citation type="journal article" date="2012" name="J. Bacteriol.">
        <title>Genome Sequence of the Protease-Producing Bacterium Rheinheimera nanhaiensis E407-8T, Isolated from Deep-Sea Sediment of the South China Sea.</title>
        <authorList>
            <person name="Zhang X.-Y."/>
            <person name="Zhang Y.-J."/>
            <person name="Qin Q.-L."/>
            <person name="Xie B.-B."/>
            <person name="Chen X.-L."/>
            <person name="Zhou B.-C."/>
            <person name="Zhang Y.-Z."/>
        </authorList>
    </citation>
    <scope>NUCLEOTIDE SEQUENCE [LARGE SCALE GENOMIC DNA]</scope>
    <source>
        <strain evidence="4 5">E407-8</strain>
    </source>
</reference>
<evidence type="ECO:0000313" key="5">
    <source>
        <dbReference type="Proteomes" id="UP000004374"/>
    </source>
</evidence>
<dbReference type="GO" id="GO:0016020">
    <property type="term" value="C:membrane"/>
    <property type="evidence" value="ECO:0007669"/>
    <property type="project" value="UniProtKB-SubCell"/>
</dbReference>
<comment type="caution">
    <text evidence="4">The sequence shown here is derived from an EMBL/GenBank/DDBJ whole genome shotgun (WGS) entry which is preliminary data.</text>
</comment>
<dbReference type="Proteomes" id="UP000004374">
    <property type="component" value="Unassembled WGS sequence"/>
</dbReference>
<evidence type="ECO:0000256" key="1">
    <source>
        <dbReference type="ARBA" id="ARBA00004167"/>
    </source>
</evidence>
<dbReference type="InterPro" id="IPR001107">
    <property type="entry name" value="Band_7"/>
</dbReference>
<evidence type="ECO:0000256" key="2">
    <source>
        <dbReference type="SAM" id="Coils"/>
    </source>
</evidence>
<name>I1DYZ3_9GAMM</name>
<evidence type="ECO:0000259" key="3">
    <source>
        <dbReference type="Pfam" id="PF01145"/>
    </source>
</evidence>
<dbReference type="Pfam" id="PF01145">
    <property type="entry name" value="Band_7"/>
    <property type="match status" value="1"/>
</dbReference>
<keyword evidence="2" id="KW-0175">Coiled coil</keyword>
<gene>
    <name evidence="4" type="ORF">RNAN_2263</name>
</gene>
<dbReference type="InterPro" id="IPR036013">
    <property type="entry name" value="Band_7/SPFH_dom_sf"/>
</dbReference>
<sequence>MEMKLMQLRPAIKLLSKSLVGALAALLVLIFVLSRSVFYAEPGYVYHVRTILGAEHVVSDVGYQFFFFGRWNAWKRSLTVQAVTGGSDIMDYAEVENSEDSAALPPQNIMFLDQVDANAQATVRFLIPTDEVAFTRLAHEYRTPENLLRTALIPAFKETLQANASLMGAEEYYSGGRTEFNNEFENQMTNGIYVVRREEQNLAQLRRQKGTANVALGTEQEDFGDETRVSFVVNKVRDSEGQPLRKRQKFVDYGITVVDARITQMNPNQRFVERMQLKQKASADRAIAREQRIQEEEQRLLAISRGEREVAERQAKAKVEQIQATTEADTQKQLAITEAEKLQAQANIQRETAKINLEKAEIEAQTLRTLAEAEAYQKKVILQADNALAQKLDAEIQIQRIWAESFAKRAVPQYVFGANGNTPTGSDSEARMFMQMLTMDAAKRLSYDRDLKK</sequence>
<accession>I1DYZ3</accession>